<accession>A0A9R1VJB4</accession>
<dbReference type="Proteomes" id="UP000235145">
    <property type="component" value="Unassembled WGS sequence"/>
</dbReference>
<comment type="caution">
    <text evidence="1">The sequence shown here is derived from an EMBL/GenBank/DDBJ whole genome shotgun (WGS) entry which is preliminary data.</text>
</comment>
<sequence>MEKVVEDVWNSKDKEVRAVITLSFSKSVAFNIMNETMTPNKMNALRDILSSVGINFDNETQVALLLASLLDNWSKTITVITSSVGTSGMTFEGIRDLVLGEDIRHKNQDQKHKQNKIDLTTVIHNYWPIIQNLSSSPPTYTLVPLPVMQRKLSGSGLGA</sequence>
<name>A0A9R1VJB4_LACSA</name>
<keyword evidence="2" id="KW-1185">Reference proteome</keyword>
<gene>
    <name evidence="1" type="ORF">LSAT_V11C500289590</name>
</gene>
<evidence type="ECO:0000313" key="1">
    <source>
        <dbReference type="EMBL" id="KAJ0207391.1"/>
    </source>
</evidence>
<organism evidence="1 2">
    <name type="scientific">Lactuca sativa</name>
    <name type="common">Garden lettuce</name>
    <dbReference type="NCBI Taxonomy" id="4236"/>
    <lineage>
        <taxon>Eukaryota</taxon>
        <taxon>Viridiplantae</taxon>
        <taxon>Streptophyta</taxon>
        <taxon>Embryophyta</taxon>
        <taxon>Tracheophyta</taxon>
        <taxon>Spermatophyta</taxon>
        <taxon>Magnoliopsida</taxon>
        <taxon>eudicotyledons</taxon>
        <taxon>Gunneridae</taxon>
        <taxon>Pentapetalae</taxon>
        <taxon>asterids</taxon>
        <taxon>campanulids</taxon>
        <taxon>Asterales</taxon>
        <taxon>Asteraceae</taxon>
        <taxon>Cichorioideae</taxon>
        <taxon>Cichorieae</taxon>
        <taxon>Lactucinae</taxon>
        <taxon>Lactuca</taxon>
    </lineage>
</organism>
<reference evidence="1 2" key="1">
    <citation type="journal article" date="2017" name="Nat. Commun.">
        <title>Genome assembly with in vitro proximity ligation data and whole-genome triplication in lettuce.</title>
        <authorList>
            <person name="Reyes-Chin-Wo S."/>
            <person name="Wang Z."/>
            <person name="Yang X."/>
            <person name="Kozik A."/>
            <person name="Arikit S."/>
            <person name="Song C."/>
            <person name="Xia L."/>
            <person name="Froenicke L."/>
            <person name="Lavelle D.O."/>
            <person name="Truco M.J."/>
            <person name="Xia R."/>
            <person name="Zhu S."/>
            <person name="Xu C."/>
            <person name="Xu H."/>
            <person name="Xu X."/>
            <person name="Cox K."/>
            <person name="Korf I."/>
            <person name="Meyers B.C."/>
            <person name="Michelmore R.W."/>
        </authorList>
    </citation>
    <scope>NUCLEOTIDE SEQUENCE [LARGE SCALE GENOMIC DNA]</scope>
    <source>
        <strain evidence="2">cv. Salinas</strain>
        <tissue evidence="1">Seedlings</tissue>
    </source>
</reference>
<dbReference type="AlphaFoldDB" id="A0A9R1VJB4"/>
<protein>
    <submittedName>
        <fullName evidence="1">Uncharacterized protein</fullName>
    </submittedName>
</protein>
<dbReference type="EMBL" id="NBSK02000005">
    <property type="protein sequence ID" value="KAJ0207391.1"/>
    <property type="molecule type" value="Genomic_DNA"/>
</dbReference>
<evidence type="ECO:0000313" key="2">
    <source>
        <dbReference type="Proteomes" id="UP000235145"/>
    </source>
</evidence>
<proteinExistence type="predicted"/>